<dbReference type="Gene3D" id="3.20.20.370">
    <property type="entry name" value="Glycoside hydrolase/deacetylase"/>
    <property type="match status" value="1"/>
</dbReference>
<keyword evidence="2" id="KW-1133">Transmembrane helix</keyword>
<dbReference type="InterPro" id="IPR050248">
    <property type="entry name" value="Polysacc_deacetylase_ArnD"/>
</dbReference>
<dbReference type="CDD" id="cd10944">
    <property type="entry name" value="CE4_SmPgdA_like"/>
    <property type="match status" value="1"/>
</dbReference>
<feature type="region of interest" description="Disordered" evidence="1">
    <location>
        <begin position="43"/>
        <end position="67"/>
    </location>
</feature>
<feature type="compositionally biased region" description="Basic and acidic residues" evidence="1">
    <location>
        <begin position="47"/>
        <end position="63"/>
    </location>
</feature>
<keyword evidence="2" id="KW-0812">Transmembrane</keyword>
<dbReference type="PROSITE" id="PS51677">
    <property type="entry name" value="NODB"/>
    <property type="match status" value="1"/>
</dbReference>
<dbReference type="Proteomes" id="UP001299546">
    <property type="component" value="Unassembled WGS sequence"/>
</dbReference>
<name>A0ABS8DHU6_9FIRM</name>
<sequence>MKVDLEEHMAQRRRKRIGGKIVVTVAVFILAGTAIFTGYRMLGKKSPKSDKKNTSSSDKKREIPAINTNVSVRDRIAEKEARKKQNNREDFAVQPGDVPGVQEQTQEKVVYLTLDDGPSPNTQAVLDILDKYQVKATFFVTNGMPEYSYMIKEAYDRGHTIGLHTYSHDYAVVYASQDAYFKDLEAIGEVVKGQIGYVPCFIRFPGGSSNTVSRKYTSGIMTALAQEVQNRGYQYYDWNASSGDGGVLSTEELVNNATSFNENNIILLSHDSAAKQTTVEALPRIIEHYQSLGYEFRALDRDTYVPHHGINN</sequence>
<evidence type="ECO:0000256" key="1">
    <source>
        <dbReference type="SAM" id="MobiDB-lite"/>
    </source>
</evidence>
<proteinExistence type="predicted"/>
<dbReference type="EMBL" id="JAJCIS010000008">
    <property type="protein sequence ID" value="MCB7388011.1"/>
    <property type="molecule type" value="Genomic_DNA"/>
</dbReference>
<protein>
    <submittedName>
        <fullName evidence="4">Polysaccharide deacetylase</fullName>
    </submittedName>
</protein>
<organism evidence="4 5">
    <name type="scientific">Bariatricus massiliensis</name>
    <dbReference type="NCBI Taxonomy" id="1745713"/>
    <lineage>
        <taxon>Bacteria</taxon>
        <taxon>Bacillati</taxon>
        <taxon>Bacillota</taxon>
        <taxon>Clostridia</taxon>
        <taxon>Lachnospirales</taxon>
        <taxon>Lachnospiraceae</taxon>
        <taxon>Bariatricus</taxon>
    </lineage>
</organism>
<feature type="domain" description="NodB homology" evidence="3">
    <location>
        <begin position="108"/>
        <end position="297"/>
    </location>
</feature>
<evidence type="ECO:0000259" key="3">
    <source>
        <dbReference type="PROSITE" id="PS51677"/>
    </source>
</evidence>
<comment type="caution">
    <text evidence="4">The sequence shown here is derived from an EMBL/GenBank/DDBJ whole genome shotgun (WGS) entry which is preliminary data.</text>
</comment>
<dbReference type="InterPro" id="IPR002509">
    <property type="entry name" value="NODB_dom"/>
</dbReference>
<gene>
    <name evidence="4" type="ORF">LIZ65_12005</name>
</gene>
<evidence type="ECO:0000313" key="5">
    <source>
        <dbReference type="Proteomes" id="UP001299546"/>
    </source>
</evidence>
<evidence type="ECO:0000256" key="2">
    <source>
        <dbReference type="SAM" id="Phobius"/>
    </source>
</evidence>
<dbReference type="Pfam" id="PF01522">
    <property type="entry name" value="Polysacc_deac_1"/>
    <property type="match status" value="1"/>
</dbReference>
<feature type="transmembrane region" description="Helical" evidence="2">
    <location>
        <begin position="21"/>
        <end position="42"/>
    </location>
</feature>
<dbReference type="InterPro" id="IPR011330">
    <property type="entry name" value="Glyco_hydro/deAcase_b/a-brl"/>
</dbReference>
<dbReference type="PANTHER" id="PTHR10587:SF125">
    <property type="entry name" value="POLYSACCHARIDE DEACETYLASE YHEN-RELATED"/>
    <property type="match status" value="1"/>
</dbReference>
<keyword evidence="5" id="KW-1185">Reference proteome</keyword>
<keyword evidence="2" id="KW-0472">Membrane</keyword>
<dbReference type="SUPFAM" id="SSF88713">
    <property type="entry name" value="Glycoside hydrolase/deacetylase"/>
    <property type="match status" value="1"/>
</dbReference>
<dbReference type="PANTHER" id="PTHR10587">
    <property type="entry name" value="GLYCOSYL TRANSFERASE-RELATED"/>
    <property type="match status" value="1"/>
</dbReference>
<evidence type="ECO:0000313" key="4">
    <source>
        <dbReference type="EMBL" id="MCB7388011.1"/>
    </source>
</evidence>
<reference evidence="4 5" key="1">
    <citation type="submission" date="2021-10" db="EMBL/GenBank/DDBJ databases">
        <title>Collection of gut derived symbiotic bacterial strains cultured from healthy donors.</title>
        <authorList>
            <person name="Lin H."/>
            <person name="Littmann E."/>
            <person name="Kohout C."/>
            <person name="Pamer E.G."/>
        </authorList>
    </citation>
    <scope>NUCLEOTIDE SEQUENCE [LARGE SCALE GENOMIC DNA]</scope>
    <source>
        <strain evidence="4 5">DFI.1.165</strain>
    </source>
</reference>
<dbReference type="RefSeq" id="WP_227183628.1">
    <property type="nucleotide sequence ID" value="NZ_JAJCIQ010000004.1"/>
</dbReference>
<accession>A0ABS8DHU6</accession>